<dbReference type="InterPro" id="IPR039189">
    <property type="entry name" value="Fcp1"/>
</dbReference>
<keyword evidence="9" id="KW-1185">Reference proteome</keyword>
<dbReference type="Gramene" id="scaffold_502320.1">
    <property type="protein sequence ID" value="scaffold_502320.1"/>
    <property type="gene ID" value="scaffold_502320.1"/>
</dbReference>
<sequence>MACIHDIVRHGFCSQCKSAVDARHYALIPFSYLGNGLQFRPEFVGTTKRHVWMKSLKEKRLTLVLGLHGTLYDSRLVSQLSDGENYLTGEVKSRFDLRRSKKFFPNQGEVLFKLRPFVHEFLREANKLFQMTVFELCSPEQGEEVISFLDPHGTYFEKRIITNRDSEMKNLDLVLADERGIVILDDKHVYWWPDDTTNLLQIAPYHFFKRNNNNTWITKLVNFFKKTLSIDDESDPKSYAEERRDEDAEDGGLENALELLKEVHKNFFDEEDEDSRDVRALLFP</sequence>
<evidence type="ECO:0000313" key="9">
    <source>
        <dbReference type="Proteomes" id="UP000008694"/>
    </source>
</evidence>
<comment type="catalytic activity">
    <reaction evidence="6">
        <text>O-phospho-L-threonyl-[protein] + H2O = L-threonyl-[protein] + phosphate</text>
        <dbReference type="Rhea" id="RHEA:47004"/>
        <dbReference type="Rhea" id="RHEA-COMP:11060"/>
        <dbReference type="Rhea" id="RHEA-COMP:11605"/>
        <dbReference type="ChEBI" id="CHEBI:15377"/>
        <dbReference type="ChEBI" id="CHEBI:30013"/>
        <dbReference type="ChEBI" id="CHEBI:43474"/>
        <dbReference type="ChEBI" id="CHEBI:61977"/>
        <dbReference type="EC" id="3.1.3.16"/>
    </reaction>
</comment>
<evidence type="ECO:0000256" key="6">
    <source>
        <dbReference type="ARBA" id="ARBA00048336"/>
    </source>
</evidence>
<dbReference type="STRING" id="81972.D7LU72"/>
<dbReference type="OrthoDB" id="1066966at2759"/>
<evidence type="ECO:0000256" key="1">
    <source>
        <dbReference type="ARBA" id="ARBA00004123"/>
    </source>
</evidence>
<dbReference type="Proteomes" id="UP000008694">
    <property type="component" value="Unassembled WGS sequence"/>
</dbReference>
<dbReference type="PROSITE" id="PS50969">
    <property type="entry name" value="FCP1"/>
    <property type="match status" value="1"/>
</dbReference>
<evidence type="ECO:0000256" key="3">
    <source>
        <dbReference type="ARBA" id="ARBA00022801"/>
    </source>
</evidence>
<dbReference type="EC" id="3.1.3.16" evidence="2"/>
<organism evidence="9">
    <name type="scientific">Arabidopsis lyrata subsp. lyrata</name>
    <name type="common">Lyre-leaved rock-cress</name>
    <dbReference type="NCBI Taxonomy" id="81972"/>
    <lineage>
        <taxon>Eukaryota</taxon>
        <taxon>Viridiplantae</taxon>
        <taxon>Streptophyta</taxon>
        <taxon>Embryophyta</taxon>
        <taxon>Tracheophyta</taxon>
        <taxon>Spermatophyta</taxon>
        <taxon>Magnoliopsida</taxon>
        <taxon>eudicotyledons</taxon>
        <taxon>Gunneridae</taxon>
        <taxon>Pentapetalae</taxon>
        <taxon>rosids</taxon>
        <taxon>malvids</taxon>
        <taxon>Brassicales</taxon>
        <taxon>Brassicaceae</taxon>
        <taxon>Camelineae</taxon>
        <taxon>Arabidopsis</taxon>
    </lineage>
</organism>
<comment type="catalytic activity">
    <reaction evidence="5">
        <text>O-phospho-L-seryl-[protein] + H2O = L-seryl-[protein] + phosphate</text>
        <dbReference type="Rhea" id="RHEA:20629"/>
        <dbReference type="Rhea" id="RHEA-COMP:9863"/>
        <dbReference type="Rhea" id="RHEA-COMP:11604"/>
        <dbReference type="ChEBI" id="CHEBI:15377"/>
        <dbReference type="ChEBI" id="CHEBI:29999"/>
        <dbReference type="ChEBI" id="CHEBI:43474"/>
        <dbReference type="ChEBI" id="CHEBI:83421"/>
        <dbReference type="EC" id="3.1.3.16"/>
    </reaction>
</comment>
<dbReference type="GO" id="GO:0005634">
    <property type="term" value="C:nucleus"/>
    <property type="evidence" value="ECO:0007669"/>
    <property type="project" value="UniProtKB-SubCell"/>
</dbReference>
<keyword evidence="3" id="KW-0378">Hydrolase</keyword>
<dbReference type="SMART" id="SM00577">
    <property type="entry name" value="CPDc"/>
    <property type="match status" value="1"/>
</dbReference>
<dbReference type="EMBL" id="GL348717">
    <property type="protein sequence ID" value="EFH54123.1"/>
    <property type="molecule type" value="Genomic_DNA"/>
</dbReference>
<protein>
    <recommendedName>
        <fullName evidence="2">protein-serine/threonine phosphatase</fullName>
        <ecNumber evidence="2">3.1.3.16</ecNumber>
    </recommendedName>
</protein>
<dbReference type="KEGG" id="aly:9312219"/>
<dbReference type="PANTHER" id="PTHR23081:SF21">
    <property type="entry name" value="RNA POLYMERASE II C-TERMINAL DOMAIN PHOSPHATASE-LIKE-RELATED"/>
    <property type="match status" value="1"/>
</dbReference>
<dbReference type="GO" id="GO:0008420">
    <property type="term" value="F:RNA polymerase II CTD heptapeptide repeat phosphatase activity"/>
    <property type="evidence" value="ECO:0007669"/>
    <property type="project" value="InterPro"/>
</dbReference>
<name>D7LU72_ARALL</name>
<evidence type="ECO:0000256" key="2">
    <source>
        <dbReference type="ARBA" id="ARBA00013081"/>
    </source>
</evidence>
<comment type="subcellular location">
    <subcellularLocation>
        <location evidence="1">Nucleus</location>
    </subcellularLocation>
</comment>
<dbReference type="eggNOG" id="KOG0323">
    <property type="taxonomic scope" value="Eukaryota"/>
</dbReference>
<dbReference type="Pfam" id="PF03031">
    <property type="entry name" value="NIF"/>
    <property type="match status" value="1"/>
</dbReference>
<dbReference type="InterPro" id="IPR023214">
    <property type="entry name" value="HAD_sf"/>
</dbReference>
<accession>D7LU72</accession>
<dbReference type="SUPFAM" id="SSF56784">
    <property type="entry name" value="HAD-like"/>
    <property type="match status" value="1"/>
</dbReference>
<dbReference type="PANTHER" id="PTHR23081">
    <property type="entry name" value="RNA POLYMERASE II CTD PHOSPHATASE"/>
    <property type="match status" value="1"/>
</dbReference>
<keyword evidence="4" id="KW-0539">Nucleus</keyword>
<evidence type="ECO:0000259" key="7">
    <source>
        <dbReference type="PROSITE" id="PS50969"/>
    </source>
</evidence>
<proteinExistence type="predicted"/>
<feature type="domain" description="FCP1 homology" evidence="7">
    <location>
        <begin position="56"/>
        <end position="227"/>
    </location>
</feature>
<dbReference type="HOGENOM" id="CLU_023960_0_0_1"/>
<dbReference type="InterPro" id="IPR004274">
    <property type="entry name" value="FCP1_dom"/>
</dbReference>
<dbReference type="AlphaFoldDB" id="D7LU72"/>
<dbReference type="Gene3D" id="3.40.50.1000">
    <property type="entry name" value="HAD superfamily/HAD-like"/>
    <property type="match status" value="1"/>
</dbReference>
<evidence type="ECO:0000256" key="4">
    <source>
        <dbReference type="ARBA" id="ARBA00023242"/>
    </source>
</evidence>
<dbReference type="InterPro" id="IPR036412">
    <property type="entry name" value="HAD-like_sf"/>
</dbReference>
<evidence type="ECO:0000256" key="5">
    <source>
        <dbReference type="ARBA" id="ARBA00047761"/>
    </source>
</evidence>
<reference evidence="9" key="1">
    <citation type="journal article" date="2011" name="Nat. Genet.">
        <title>The Arabidopsis lyrata genome sequence and the basis of rapid genome size change.</title>
        <authorList>
            <person name="Hu T.T."/>
            <person name="Pattyn P."/>
            <person name="Bakker E.G."/>
            <person name="Cao J."/>
            <person name="Cheng J.-F."/>
            <person name="Clark R.M."/>
            <person name="Fahlgren N."/>
            <person name="Fawcett J.A."/>
            <person name="Grimwood J."/>
            <person name="Gundlach H."/>
            <person name="Haberer G."/>
            <person name="Hollister J.D."/>
            <person name="Ossowski S."/>
            <person name="Ottilar R.P."/>
            <person name="Salamov A.A."/>
            <person name="Schneeberger K."/>
            <person name="Spannagl M."/>
            <person name="Wang X."/>
            <person name="Yang L."/>
            <person name="Nasrallah M.E."/>
            <person name="Bergelson J."/>
            <person name="Carrington J.C."/>
            <person name="Gaut B.S."/>
            <person name="Schmutz J."/>
            <person name="Mayer K.F.X."/>
            <person name="Van de Peer Y."/>
            <person name="Grigoriev I.V."/>
            <person name="Nordborg M."/>
            <person name="Weigel D."/>
            <person name="Guo Y.-L."/>
        </authorList>
    </citation>
    <scope>NUCLEOTIDE SEQUENCE [LARGE SCALE GENOMIC DNA]</scope>
    <source>
        <strain evidence="9">cv. MN47</strain>
    </source>
</reference>
<gene>
    <name evidence="8" type="ORF">ARALYDRAFT_906616</name>
</gene>
<evidence type="ECO:0000313" key="8">
    <source>
        <dbReference type="EMBL" id="EFH54123.1"/>
    </source>
</evidence>